<evidence type="ECO:0000313" key="2">
    <source>
        <dbReference type="EMBL" id="MDQ0199841.1"/>
    </source>
</evidence>
<dbReference type="InterPro" id="IPR005119">
    <property type="entry name" value="LysR_subst-bd"/>
</dbReference>
<dbReference type="Gene3D" id="3.40.190.10">
    <property type="entry name" value="Periplasmic binding protein-like II"/>
    <property type="match status" value="1"/>
</dbReference>
<protein>
    <submittedName>
        <fullName evidence="2">DNA-binding transcriptional LysR family regulator</fullName>
    </submittedName>
</protein>
<comment type="caution">
    <text evidence="2">The sequence shown here is derived from an EMBL/GenBank/DDBJ whole genome shotgun (WGS) entry which is preliminary data.</text>
</comment>
<reference evidence="2 3" key="1">
    <citation type="submission" date="2023-07" db="EMBL/GenBank/DDBJ databases">
        <title>Genomic Encyclopedia of Type Strains, Phase IV (KMG-IV): sequencing the most valuable type-strain genomes for metagenomic binning, comparative biology and taxonomic classification.</title>
        <authorList>
            <person name="Goeker M."/>
        </authorList>
    </citation>
    <scope>NUCLEOTIDE SEQUENCE [LARGE SCALE GENOMIC DNA]</scope>
    <source>
        <strain evidence="2 3">DSM 27594</strain>
    </source>
</reference>
<gene>
    <name evidence="2" type="ORF">J2S10_003023</name>
</gene>
<dbReference type="Proteomes" id="UP001224122">
    <property type="component" value="Unassembled WGS sequence"/>
</dbReference>
<organism evidence="2 3">
    <name type="scientific">Neobacillus ginsengisoli</name>
    <dbReference type="NCBI Taxonomy" id="904295"/>
    <lineage>
        <taxon>Bacteria</taxon>
        <taxon>Bacillati</taxon>
        <taxon>Bacillota</taxon>
        <taxon>Bacilli</taxon>
        <taxon>Bacillales</taxon>
        <taxon>Bacillaceae</taxon>
        <taxon>Neobacillus</taxon>
    </lineage>
</organism>
<evidence type="ECO:0000313" key="3">
    <source>
        <dbReference type="Proteomes" id="UP001224122"/>
    </source>
</evidence>
<dbReference type="Pfam" id="PF03466">
    <property type="entry name" value="LysR_substrate"/>
    <property type="match status" value="1"/>
</dbReference>
<sequence length="83" mass="9430">MENIKLEDITKEKFIHFNADTELRNLIDSLFLKNNIHINVAYDGLEINSIIGLVTANMGIALVPESIIQNINLDFVYLVLQKS</sequence>
<keyword evidence="2" id="KW-0238">DNA-binding</keyword>
<evidence type="ECO:0000259" key="1">
    <source>
        <dbReference type="Pfam" id="PF03466"/>
    </source>
</evidence>
<feature type="domain" description="LysR substrate-binding" evidence="1">
    <location>
        <begin position="3"/>
        <end position="70"/>
    </location>
</feature>
<keyword evidence="3" id="KW-1185">Reference proteome</keyword>
<dbReference type="SUPFAM" id="SSF53850">
    <property type="entry name" value="Periplasmic binding protein-like II"/>
    <property type="match status" value="1"/>
</dbReference>
<name>A0ABT9XWH6_9BACI</name>
<proteinExistence type="predicted"/>
<accession>A0ABT9XWH6</accession>
<dbReference type="GO" id="GO:0003677">
    <property type="term" value="F:DNA binding"/>
    <property type="evidence" value="ECO:0007669"/>
    <property type="project" value="UniProtKB-KW"/>
</dbReference>
<dbReference type="EMBL" id="JAUSTW010000004">
    <property type="protein sequence ID" value="MDQ0199841.1"/>
    <property type="molecule type" value="Genomic_DNA"/>
</dbReference>